<dbReference type="EnsemblMetazoa" id="XM_031933454">
    <property type="protein sequence ID" value="XP_031789314"/>
    <property type="gene ID" value="LOC107981706"/>
</dbReference>
<name>A0A7M7QLH3_NASVI</name>
<evidence type="ECO:0000313" key="2">
    <source>
        <dbReference type="EnsemblMetazoa" id="XP_031789314"/>
    </source>
</evidence>
<evidence type="ECO:0000256" key="1">
    <source>
        <dbReference type="SAM" id="MobiDB-lite"/>
    </source>
</evidence>
<dbReference type="AlphaFoldDB" id="A0A7M7QLH3"/>
<feature type="compositionally biased region" description="Polar residues" evidence="1">
    <location>
        <begin position="1"/>
        <end position="14"/>
    </location>
</feature>
<feature type="compositionally biased region" description="Polar residues" evidence="1">
    <location>
        <begin position="84"/>
        <end position="100"/>
    </location>
</feature>
<organism evidence="2 3">
    <name type="scientific">Nasonia vitripennis</name>
    <name type="common">Parasitic wasp</name>
    <dbReference type="NCBI Taxonomy" id="7425"/>
    <lineage>
        <taxon>Eukaryota</taxon>
        <taxon>Metazoa</taxon>
        <taxon>Ecdysozoa</taxon>
        <taxon>Arthropoda</taxon>
        <taxon>Hexapoda</taxon>
        <taxon>Insecta</taxon>
        <taxon>Pterygota</taxon>
        <taxon>Neoptera</taxon>
        <taxon>Endopterygota</taxon>
        <taxon>Hymenoptera</taxon>
        <taxon>Apocrita</taxon>
        <taxon>Proctotrupomorpha</taxon>
        <taxon>Chalcidoidea</taxon>
        <taxon>Pteromalidae</taxon>
        <taxon>Pteromalinae</taxon>
        <taxon>Nasonia</taxon>
    </lineage>
</organism>
<dbReference type="GeneID" id="107981706"/>
<proteinExistence type="predicted"/>
<accession>A0A7M7QLH3</accession>
<sequence length="200" mass="21874">MYNSPGAQNQFHQSQRLRTRGSGRAMTFVVPAGNQNSGKGRSQLMPSIMQPHRGATFTANLPGHMMPAEFEQVAQRGYSCLSTPLSSTSEGLPKNTTSRTNVKRKSMEKDGKYHVNTAAKMPKFTGNFETSTEQFHESANSKTPVSFHHNSLVLKPVNSEILKSLQRSVPTGTKPALTKTACGGLPEGHKENNVPSHEYC</sequence>
<protein>
    <submittedName>
        <fullName evidence="2">Uncharacterized protein</fullName>
    </submittedName>
</protein>
<dbReference type="RefSeq" id="XP_031789314.1">
    <property type="nucleotide sequence ID" value="XM_031933454.2"/>
</dbReference>
<feature type="region of interest" description="Disordered" evidence="1">
    <location>
        <begin position="171"/>
        <end position="200"/>
    </location>
</feature>
<evidence type="ECO:0000313" key="3">
    <source>
        <dbReference type="Proteomes" id="UP000002358"/>
    </source>
</evidence>
<reference evidence="2" key="1">
    <citation type="submission" date="2021-01" db="UniProtKB">
        <authorList>
            <consortium name="EnsemblMetazoa"/>
        </authorList>
    </citation>
    <scope>IDENTIFICATION</scope>
</reference>
<dbReference type="KEGG" id="nvi:107981706"/>
<dbReference type="Proteomes" id="UP000002358">
    <property type="component" value="Unassembled WGS sequence"/>
</dbReference>
<feature type="region of interest" description="Disordered" evidence="1">
    <location>
        <begin position="1"/>
        <end position="21"/>
    </location>
</feature>
<keyword evidence="3" id="KW-1185">Reference proteome</keyword>
<feature type="region of interest" description="Disordered" evidence="1">
    <location>
        <begin position="84"/>
        <end position="106"/>
    </location>
</feature>
<dbReference type="InParanoid" id="A0A7M7QLH3"/>